<dbReference type="PANTHER" id="PTHR23160:SF20">
    <property type="entry name" value="OS02G0439200 PROTEIN"/>
    <property type="match status" value="1"/>
</dbReference>
<accession>A0A1S2YVI0</accession>
<feature type="domain" description="Cation-transporting P-type ATPase N-terminal" evidence="4">
    <location>
        <begin position="298"/>
        <end position="370"/>
    </location>
</feature>
<dbReference type="PaxDb" id="3827-XP_004510584.1"/>
<evidence type="ECO:0000313" key="6">
    <source>
        <dbReference type="RefSeq" id="XP_004510584.1"/>
    </source>
</evidence>
<dbReference type="Pfam" id="PF00690">
    <property type="entry name" value="Cation_ATPase_N"/>
    <property type="match status" value="1"/>
</dbReference>
<evidence type="ECO:0000259" key="4">
    <source>
        <dbReference type="SMART" id="SM00831"/>
    </source>
</evidence>
<dbReference type="GO" id="GO:0007131">
    <property type="term" value="P:reciprocal meiotic recombination"/>
    <property type="evidence" value="ECO:0007669"/>
    <property type="project" value="TreeGrafter"/>
</dbReference>
<reference evidence="5" key="1">
    <citation type="journal article" date="2013" name="Nat. Biotechnol.">
        <title>Draft genome sequence of chickpea (Cicer arietinum) provides a resource for trait improvement.</title>
        <authorList>
            <person name="Varshney R.K."/>
            <person name="Song C."/>
            <person name="Saxena R.K."/>
            <person name="Azam S."/>
            <person name="Yu S."/>
            <person name="Sharpe A.G."/>
            <person name="Cannon S."/>
            <person name="Baek J."/>
            <person name="Rosen B.D."/>
            <person name="Tar'an B."/>
            <person name="Millan T."/>
            <person name="Zhang X."/>
            <person name="Ramsay L.D."/>
            <person name="Iwata A."/>
            <person name="Wang Y."/>
            <person name="Nelson W."/>
            <person name="Farmer A.D."/>
            <person name="Gaur P.M."/>
            <person name="Soderlund C."/>
            <person name="Penmetsa R.V."/>
            <person name="Xu C."/>
            <person name="Bharti A.K."/>
            <person name="He W."/>
            <person name="Winter P."/>
            <person name="Zhao S."/>
            <person name="Hane J.K."/>
            <person name="Carrasquilla-Garcia N."/>
            <person name="Condie J.A."/>
            <person name="Upadhyaya H.D."/>
            <person name="Luo M.C."/>
            <person name="Thudi M."/>
            <person name="Gowda C.L."/>
            <person name="Singh N.P."/>
            <person name="Lichtenzveig J."/>
            <person name="Gali K.K."/>
            <person name="Rubio J."/>
            <person name="Nadarajan N."/>
            <person name="Dolezel J."/>
            <person name="Bansal K.C."/>
            <person name="Xu X."/>
            <person name="Edwards D."/>
            <person name="Zhang G."/>
            <person name="Kahl G."/>
            <person name="Gil J."/>
            <person name="Singh K.B."/>
            <person name="Datta S.K."/>
            <person name="Jackson S.A."/>
            <person name="Wang J."/>
            <person name="Cook D.R."/>
        </authorList>
    </citation>
    <scope>NUCLEOTIDE SEQUENCE [LARGE SCALE GENOMIC DNA]</scope>
    <source>
        <strain evidence="5">cv. CDC Frontier</strain>
    </source>
</reference>
<dbReference type="PANTHER" id="PTHR23160">
    <property type="entry name" value="SYNAPTONEMAL COMPLEX PROTEIN-RELATED"/>
    <property type="match status" value="1"/>
</dbReference>
<dbReference type="OrthoDB" id="6350175at2759"/>
<dbReference type="InterPro" id="IPR004014">
    <property type="entry name" value="ATPase_P-typ_cation-transptr_N"/>
</dbReference>
<dbReference type="RefSeq" id="XP_004510584.1">
    <property type="nucleotide sequence ID" value="XM_004510527.1"/>
</dbReference>
<name>A0A1S2YVI0_CICAR</name>
<protein>
    <submittedName>
        <fullName evidence="6">WEB family protein At1g65010, chloroplastic</fullName>
    </submittedName>
</protein>
<proteinExistence type="predicted"/>
<organism evidence="5 6">
    <name type="scientific">Cicer arietinum</name>
    <name type="common">Chickpea</name>
    <name type="synonym">Garbanzo</name>
    <dbReference type="NCBI Taxonomy" id="3827"/>
    <lineage>
        <taxon>Eukaryota</taxon>
        <taxon>Viridiplantae</taxon>
        <taxon>Streptophyta</taxon>
        <taxon>Embryophyta</taxon>
        <taxon>Tracheophyta</taxon>
        <taxon>Spermatophyta</taxon>
        <taxon>Magnoliopsida</taxon>
        <taxon>eudicotyledons</taxon>
        <taxon>Gunneridae</taxon>
        <taxon>Pentapetalae</taxon>
        <taxon>rosids</taxon>
        <taxon>fabids</taxon>
        <taxon>Fabales</taxon>
        <taxon>Fabaceae</taxon>
        <taxon>Papilionoideae</taxon>
        <taxon>50 kb inversion clade</taxon>
        <taxon>NPAAA clade</taxon>
        <taxon>Hologalegina</taxon>
        <taxon>IRL clade</taxon>
        <taxon>Cicereae</taxon>
        <taxon>Cicer</taxon>
    </lineage>
</organism>
<keyword evidence="3" id="KW-1133">Transmembrane helix</keyword>
<evidence type="ECO:0000256" key="3">
    <source>
        <dbReference type="SAM" id="Phobius"/>
    </source>
</evidence>
<feature type="transmembrane region" description="Helical" evidence="3">
    <location>
        <begin position="349"/>
        <end position="369"/>
    </location>
</feature>
<dbReference type="InterPro" id="IPR023298">
    <property type="entry name" value="ATPase_P-typ_TM_dom_sf"/>
</dbReference>
<feature type="region of interest" description="Disordered" evidence="2">
    <location>
        <begin position="57"/>
        <end position="94"/>
    </location>
</feature>
<feature type="compositionally biased region" description="Basic and acidic residues" evidence="2">
    <location>
        <begin position="7"/>
        <end position="20"/>
    </location>
</feature>
<dbReference type="Proteomes" id="UP000087171">
    <property type="component" value="Chromosome Ca7"/>
</dbReference>
<dbReference type="SMART" id="SM00831">
    <property type="entry name" value="Cation_ATPase_N"/>
    <property type="match status" value="1"/>
</dbReference>
<keyword evidence="3" id="KW-0472">Membrane</keyword>
<gene>
    <name evidence="6" type="primary">LOC101493791</name>
</gene>
<reference evidence="6" key="2">
    <citation type="submission" date="2025-08" db="UniProtKB">
        <authorList>
            <consortium name="RefSeq"/>
        </authorList>
    </citation>
    <scope>IDENTIFICATION</scope>
    <source>
        <tissue evidence="6">Etiolated seedlings</tissue>
    </source>
</reference>
<keyword evidence="5" id="KW-1185">Reference proteome</keyword>
<dbReference type="AlphaFoldDB" id="A0A1S2YVI0"/>
<evidence type="ECO:0000313" key="5">
    <source>
        <dbReference type="Proteomes" id="UP000087171"/>
    </source>
</evidence>
<dbReference type="SUPFAM" id="SSF81665">
    <property type="entry name" value="Calcium ATPase, transmembrane domain M"/>
    <property type="match status" value="1"/>
</dbReference>
<dbReference type="eggNOG" id="KOG0205">
    <property type="taxonomic scope" value="Eukaryota"/>
</dbReference>
<keyword evidence="3" id="KW-0812">Transmembrane</keyword>
<evidence type="ECO:0000256" key="2">
    <source>
        <dbReference type="SAM" id="MobiDB-lite"/>
    </source>
</evidence>
<evidence type="ECO:0000256" key="1">
    <source>
        <dbReference type="ARBA" id="ARBA00023054"/>
    </source>
</evidence>
<sequence>MSNTSGRSKEKSRNFDKKKFSKEVVDSDEAEIQELRMELDEKLSLIEKLKNDGEDVLLVEPEDDGSKRNQLNASQEDLKKAKEQTLQDEKEKLAKEESEIEKFQVVELEQARIELVKKKEEEWQKELENVRNQHVLDMADISSATEELQRVKQELNMACDANKQALNHADDATKVVEVHAEKAEVYAAELTQLKALLDSKLKTESSNSKLILKLKTEIKQLKVELVPVKAEAVQLKSALDVAEVRYQDEYIQSTLKIINAFEQQSNPLVKKSYEKSVVVVNEVKCKLYVKSSASSKVEWERILVKEVLEQLKCSRERLTSEEGSIRLQVFGPNKLEEKNESKFLKFLGFMWYHLSWIMEVVALMAIVLANGSGRPPD</sequence>
<keyword evidence="1" id="KW-0175">Coiled coil</keyword>
<feature type="compositionally biased region" description="Basic and acidic residues" evidence="2">
    <location>
        <begin position="76"/>
        <end position="94"/>
    </location>
</feature>
<feature type="region of interest" description="Disordered" evidence="2">
    <location>
        <begin position="1"/>
        <end position="20"/>
    </location>
</feature>